<dbReference type="KEGG" id="pdis:D8B20_09710"/>
<proteinExistence type="predicted"/>
<dbReference type="InterPro" id="IPR011004">
    <property type="entry name" value="Trimer_LpxA-like_sf"/>
</dbReference>
<accession>A0A518XD69</accession>
<dbReference type="EMBL" id="CP032702">
    <property type="protein sequence ID" value="QDY42153.1"/>
    <property type="molecule type" value="Genomic_DNA"/>
</dbReference>
<dbReference type="Gene3D" id="2.160.10.10">
    <property type="entry name" value="Hexapeptide repeat proteins"/>
    <property type="match status" value="1"/>
</dbReference>
<organism evidence="1 2">
    <name type="scientific">Candidatus Pantoea soli</name>
    <dbReference type="NCBI Taxonomy" id="3098669"/>
    <lineage>
        <taxon>Bacteria</taxon>
        <taxon>Pseudomonadati</taxon>
        <taxon>Pseudomonadota</taxon>
        <taxon>Gammaproteobacteria</taxon>
        <taxon>Enterobacterales</taxon>
        <taxon>Erwiniaceae</taxon>
        <taxon>Pantoea</taxon>
    </lineage>
</organism>
<reference evidence="1 2" key="1">
    <citation type="submission" date="2018-10" db="EMBL/GenBank/DDBJ databases">
        <title>Genome Sequencing of Pantoea dispersa DSM 32899.</title>
        <authorList>
            <person name="Nawrath M."/>
            <person name="Ottenheim C."/>
            <person name="Wilm A."/>
            <person name="Zimmermann W."/>
            <person name="Wu J.C."/>
        </authorList>
    </citation>
    <scope>NUCLEOTIDE SEQUENCE [LARGE SCALE GENOMIC DNA]</scope>
    <source>
        <strain evidence="1 2">DSM 32899</strain>
    </source>
</reference>
<dbReference type="PANTHER" id="PTHR42811">
    <property type="entry name" value="SERINE ACETYLTRANSFERASE"/>
    <property type="match status" value="1"/>
</dbReference>
<evidence type="ECO:0000313" key="2">
    <source>
        <dbReference type="Proteomes" id="UP000319411"/>
    </source>
</evidence>
<name>A0A518XD69_9GAMM</name>
<keyword evidence="2" id="KW-1185">Reference proteome</keyword>
<protein>
    <submittedName>
        <fullName evidence="1">Serine acetyltransferase</fullName>
    </submittedName>
</protein>
<evidence type="ECO:0000313" key="1">
    <source>
        <dbReference type="EMBL" id="QDY42153.1"/>
    </source>
</evidence>
<dbReference type="AlphaFoldDB" id="A0A518XD69"/>
<dbReference type="Proteomes" id="UP000319411">
    <property type="component" value="Chromosome"/>
</dbReference>
<gene>
    <name evidence="1" type="ORF">D8B20_09710</name>
</gene>
<sequence>MLGACIGEGLSIAHHVGVVVTKRVIAGRNMKLTQNCVIGNAAKGQDGKIIIGDNFFLGSNSCVIGDALVIGDNVVVGAMTFVNKDIPDNYRVVTEKSMKYTEKSGSGNEAQPVG</sequence>
<dbReference type="SUPFAM" id="SSF51161">
    <property type="entry name" value="Trimeric LpxA-like enzymes"/>
    <property type="match status" value="1"/>
</dbReference>
<dbReference type="OrthoDB" id="7058950at2"/>